<evidence type="ECO:0000313" key="1">
    <source>
        <dbReference type="EMBL" id="EAQ78085.1"/>
    </source>
</evidence>
<gene>
    <name evidence="1" type="ORF">DSM3645_18731</name>
</gene>
<dbReference type="STRING" id="314230.DSM3645_18731"/>
<sequence length="144" mass="15534">MPLVLLAAGCSKSEFEVTDVQGVCVCNGTPIQAGWIQFSPIAEDAKKMPGKPAIGEIQEDGTFRLSTYAKGDGAVVGKHRIRISEPSMPEPDEIAQGAAVPQKHHCKLPKELILEVKLGDANHFVIELVPKSKGKASRRRSYEG</sequence>
<dbReference type="Proteomes" id="UP000004358">
    <property type="component" value="Unassembled WGS sequence"/>
</dbReference>
<dbReference type="AlphaFoldDB" id="A3ZZB6"/>
<evidence type="ECO:0000313" key="2">
    <source>
        <dbReference type="Proteomes" id="UP000004358"/>
    </source>
</evidence>
<comment type="caution">
    <text evidence="1">The sequence shown here is derived from an EMBL/GenBank/DDBJ whole genome shotgun (WGS) entry which is preliminary data.</text>
</comment>
<protein>
    <submittedName>
        <fullName evidence="1">Uncharacterized protein</fullName>
    </submittedName>
</protein>
<dbReference type="HOGENOM" id="CLU_113730_1_2_0"/>
<organism evidence="1 2">
    <name type="scientific">Blastopirellula marina DSM 3645</name>
    <dbReference type="NCBI Taxonomy" id="314230"/>
    <lineage>
        <taxon>Bacteria</taxon>
        <taxon>Pseudomonadati</taxon>
        <taxon>Planctomycetota</taxon>
        <taxon>Planctomycetia</taxon>
        <taxon>Pirellulales</taxon>
        <taxon>Pirellulaceae</taxon>
        <taxon>Blastopirellula</taxon>
    </lineage>
</organism>
<name>A3ZZB6_9BACT</name>
<dbReference type="EMBL" id="AANZ01000024">
    <property type="protein sequence ID" value="EAQ78085.1"/>
    <property type="molecule type" value="Genomic_DNA"/>
</dbReference>
<proteinExistence type="predicted"/>
<accession>A3ZZB6</accession>
<reference evidence="1 2" key="1">
    <citation type="submission" date="2006-02" db="EMBL/GenBank/DDBJ databases">
        <authorList>
            <person name="Amann R."/>
            <person name="Ferriera S."/>
            <person name="Johnson J."/>
            <person name="Kravitz S."/>
            <person name="Halpern A."/>
            <person name="Remington K."/>
            <person name="Beeson K."/>
            <person name="Tran B."/>
            <person name="Rogers Y.-H."/>
            <person name="Friedman R."/>
            <person name="Venter J.C."/>
        </authorList>
    </citation>
    <scope>NUCLEOTIDE SEQUENCE [LARGE SCALE GENOMIC DNA]</scope>
    <source>
        <strain evidence="1 2">DSM 3645</strain>
    </source>
</reference>